<feature type="transmembrane region" description="Helical" evidence="1">
    <location>
        <begin position="168"/>
        <end position="185"/>
    </location>
</feature>
<name>A0A150P8I3_SORCE</name>
<gene>
    <name evidence="3" type="ORF">BE08_25120</name>
</gene>
<dbReference type="GO" id="GO:0006629">
    <property type="term" value="P:lipid metabolic process"/>
    <property type="evidence" value="ECO:0007669"/>
    <property type="project" value="InterPro"/>
</dbReference>
<keyword evidence="1" id="KW-1133">Transmembrane helix</keyword>
<feature type="transmembrane region" description="Helical" evidence="1">
    <location>
        <begin position="191"/>
        <end position="211"/>
    </location>
</feature>
<evidence type="ECO:0000256" key="1">
    <source>
        <dbReference type="SAM" id="Phobius"/>
    </source>
</evidence>
<proteinExistence type="predicted"/>
<reference evidence="3 4" key="1">
    <citation type="submission" date="2014-02" db="EMBL/GenBank/DDBJ databases">
        <title>The small core and large imbalanced accessory genome model reveals a collaborative survival strategy of Sorangium cellulosum strains in nature.</title>
        <authorList>
            <person name="Han K."/>
            <person name="Peng R."/>
            <person name="Blom J."/>
            <person name="Li Y.-Z."/>
        </authorList>
    </citation>
    <scope>NUCLEOTIDE SEQUENCE [LARGE SCALE GENOMIC DNA]</scope>
    <source>
        <strain evidence="3 4">So0157-25</strain>
    </source>
</reference>
<comment type="caution">
    <text evidence="3">The sequence shown here is derived from an EMBL/GenBank/DDBJ whole genome shotgun (WGS) entry which is preliminary data.</text>
</comment>
<evidence type="ECO:0000259" key="2">
    <source>
        <dbReference type="Pfam" id="PF00487"/>
    </source>
</evidence>
<dbReference type="InterPro" id="IPR005804">
    <property type="entry name" value="FA_desaturase_dom"/>
</dbReference>
<organism evidence="3 4">
    <name type="scientific">Sorangium cellulosum</name>
    <name type="common">Polyangium cellulosum</name>
    <dbReference type="NCBI Taxonomy" id="56"/>
    <lineage>
        <taxon>Bacteria</taxon>
        <taxon>Pseudomonadati</taxon>
        <taxon>Myxococcota</taxon>
        <taxon>Polyangia</taxon>
        <taxon>Polyangiales</taxon>
        <taxon>Polyangiaceae</taxon>
        <taxon>Sorangium</taxon>
    </lineage>
</organism>
<evidence type="ECO:0000313" key="3">
    <source>
        <dbReference type="EMBL" id="KYF52014.1"/>
    </source>
</evidence>
<feature type="transmembrane region" description="Helical" evidence="1">
    <location>
        <begin position="57"/>
        <end position="75"/>
    </location>
</feature>
<protein>
    <recommendedName>
        <fullName evidence="2">Fatty acid desaturase domain-containing protein</fullName>
    </recommendedName>
</protein>
<feature type="transmembrane region" description="Helical" evidence="1">
    <location>
        <begin position="23"/>
        <end position="45"/>
    </location>
</feature>
<dbReference type="Pfam" id="PF00487">
    <property type="entry name" value="FA_desaturase"/>
    <property type="match status" value="1"/>
</dbReference>
<keyword evidence="1" id="KW-0472">Membrane</keyword>
<dbReference type="EMBL" id="JELY01002624">
    <property type="protein sequence ID" value="KYF52014.1"/>
    <property type="molecule type" value="Genomic_DNA"/>
</dbReference>
<dbReference type="AlphaFoldDB" id="A0A150P8I3"/>
<accession>A0A150P8I3</accession>
<sequence>MSVIGATLTSLPFTQLRRNRYFYLYYDGFYALLCATLLSCMLLGGHEPFIGRWDDRLWLLLPLLCHAQILCSVFIHNATHNNFPRPINRFVGELCGVVVLTRFASWEVIHQRHHRYSDDVDRDPHPVVPSYWAFLVKTVVGVERQLQQIYFDLHGDTPGNRRYERARAYVSYATNLLLIACWYVFLGPVGFFFLFVPTSIVGFLHLVHFNWSTHNASSPDRDFRPVNLNRGMYRLGNLLWHGIYMHANHHKRAGMFNPARLVPSLPITRPGGGS</sequence>
<dbReference type="Proteomes" id="UP000075420">
    <property type="component" value="Unassembled WGS sequence"/>
</dbReference>
<feature type="domain" description="Fatty acid desaturase" evidence="2">
    <location>
        <begin position="58"/>
        <end position="255"/>
    </location>
</feature>
<keyword evidence="1" id="KW-0812">Transmembrane</keyword>
<evidence type="ECO:0000313" key="4">
    <source>
        <dbReference type="Proteomes" id="UP000075420"/>
    </source>
</evidence>
<dbReference type="CDD" id="cd01060">
    <property type="entry name" value="Membrane-FADS-like"/>
    <property type="match status" value="1"/>
</dbReference>